<dbReference type="InterPro" id="IPR038765">
    <property type="entry name" value="Papain-like_cys_pep_sf"/>
</dbReference>
<evidence type="ECO:0000256" key="1">
    <source>
        <dbReference type="ARBA" id="ARBA00006547"/>
    </source>
</evidence>
<dbReference type="PRINTS" id="PR01543">
    <property type="entry name" value="ANATRNSFRASE"/>
</dbReference>
<dbReference type="PANTHER" id="PTHR11786:SF0">
    <property type="entry name" value="ARYLAMINE N-ACETYLTRANSFERASE 4-RELATED"/>
    <property type="match status" value="1"/>
</dbReference>
<dbReference type="EMBL" id="JAKNSF020000116">
    <property type="protein sequence ID" value="KAK7714539.1"/>
    <property type="molecule type" value="Genomic_DNA"/>
</dbReference>
<dbReference type="InterPro" id="IPR053710">
    <property type="entry name" value="Arylamine_NAT_domain_sf"/>
</dbReference>
<organism evidence="3 4">
    <name type="scientific">Diaporthe eres</name>
    <name type="common">Phomopsis oblonga</name>
    <dbReference type="NCBI Taxonomy" id="83184"/>
    <lineage>
        <taxon>Eukaryota</taxon>
        <taxon>Fungi</taxon>
        <taxon>Dikarya</taxon>
        <taxon>Ascomycota</taxon>
        <taxon>Pezizomycotina</taxon>
        <taxon>Sordariomycetes</taxon>
        <taxon>Sordariomycetidae</taxon>
        <taxon>Diaporthales</taxon>
        <taxon>Diaporthaceae</taxon>
        <taxon>Diaporthe</taxon>
        <taxon>Diaporthe eres species complex</taxon>
    </lineage>
</organism>
<dbReference type="PANTHER" id="PTHR11786">
    <property type="entry name" value="N-HYDROXYARYLAMINE O-ACETYLTRANSFERASE"/>
    <property type="match status" value="1"/>
</dbReference>
<reference evidence="3 4" key="1">
    <citation type="submission" date="2024-02" db="EMBL/GenBank/DDBJ databases">
        <title>De novo assembly and annotation of 12 fungi associated with fruit tree decline syndrome in Ontario, Canada.</title>
        <authorList>
            <person name="Sulman M."/>
            <person name="Ellouze W."/>
            <person name="Ilyukhin E."/>
        </authorList>
    </citation>
    <scope>NUCLEOTIDE SEQUENCE [LARGE SCALE GENOMIC DNA]</scope>
    <source>
        <strain evidence="3 4">M169</strain>
    </source>
</reference>
<keyword evidence="2" id="KW-0808">Transferase</keyword>
<evidence type="ECO:0000313" key="4">
    <source>
        <dbReference type="Proteomes" id="UP001430848"/>
    </source>
</evidence>
<dbReference type="Gene3D" id="3.30.2140.20">
    <property type="match status" value="1"/>
</dbReference>
<comment type="caution">
    <text evidence="3">The sequence shown here is derived from an EMBL/GenBank/DDBJ whole genome shotgun (WGS) entry which is preliminary data.</text>
</comment>
<dbReference type="InterPro" id="IPR001447">
    <property type="entry name" value="Arylamine_N-AcTrfase"/>
</dbReference>
<gene>
    <name evidence="3" type="ORF">SLS63_011729</name>
</gene>
<dbReference type="Pfam" id="PF00797">
    <property type="entry name" value="Acetyltransf_2"/>
    <property type="match status" value="1"/>
</dbReference>
<evidence type="ECO:0000313" key="3">
    <source>
        <dbReference type="EMBL" id="KAK7714539.1"/>
    </source>
</evidence>
<proteinExistence type="inferred from homology"/>
<keyword evidence="4" id="KW-1185">Reference proteome</keyword>
<comment type="similarity">
    <text evidence="1 2">Belongs to the arylamine N-acetyltransferase family.</text>
</comment>
<keyword evidence="2" id="KW-0012">Acyltransferase</keyword>
<protein>
    <recommendedName>
        <fullName evidence="5">Arylamine N-acetyltransferase</fullName>
    </recommendedName>
</protein>
<evidence type="ECO:0000256" key="2">
    <source>
        <dbReference type="RuleBase" id="RU003452"/>
    </source>
</evidence>
<evidence type="ECO:0008006" key="5">
    <source>
        <dbReference type="Google" id="ProtNLM"/>
    </source>
</evidence>
<accession>A0ABR1NTB3</accession>
<dbReference type="Proteomes" id="UP001430848">
    <property type="component" value="Unassembled WGS sequence"/>
</dbReference>
<sequence length="298" mass="34245">MATYSEHQLELYLQHIKYPRAKHPADRLQLLTGLVRHHQARVPFDNIALHYSPTRLLSLDRQDLFDKIVTNSRGGYCMEVNELFATVLRTLGFQVYSAAGRVKHERLSHMVNLVTIEGKKYLVDVGFGAQEATQPIPLEDGHEITTIAPIRGRLELKHIGKQVTKDDPAQRLWVWSSRKGGEDAEWEDMYSFSEAEFFAEDFECLNYFVMTRPQSWFLQAVIAYRTVLDEATGELVGERILHGNVVKEGASGQDRIIEVLETEEDRVRALEKYFDIRLTEKEKRGIKGLVTERKGKKA</sequence>
<dbReference type="SUPFAM" id="SSF54001">
    <property type="entry name" value="Cysteine proteinases"/>
    <property type="match status" value="1"/>
</dbReference>
<name>A0ABR1NTB3_DIAER</name>